<evidence type="ECO:0000256" key="1">
    <source>
        <dbReference type="SAM" id="MobiDB-lite"/>
    </source>
</evidence>
<dbReference type="RefSeq" id="WP_006970901.1">
    <property type="nucleotide sequence ID" value="NZ_ABCS01000015.1"/>
</dbReference>
<feature type="compositionally biased region" description="Acidic residues" evidence="1">
    <location>
        <begin position="30"/>
        <end position="58"/>
    </location>
</feature>
<evidence type="ECO:0000313" key="3">
    <source>
        <dbReference type="EMBL" id="EDM79889.1"/>
    </source>
</evidence>
<keyword evidence="4" id="KW-1185">Reference proteome</keyword>
<gene>
    <name evidence="3" type="ORF">PPSIR1_22646</name>
</gene>
<feature type="chain" id="PRO_5002697429" description="Lipoprotein" evidence="2">
    <location>
        <begin position="27"/>
        <end position="496"/>
    </location>
</feature>
<organism evidence="3 4">
    <name type="scientific">Plesiocystis pacifica SIR-1</name>
    <dbReference type="NCBI Taxonomy" id="391625"/>
    <lineage>
        <taxon>Bacteria</taxon>
        <taxon>Pseudomonadati</taxon>
        <taxon>Myxococcota</taxon>
        <taxon>Polyangia</taxon>
        <taxon>Nannocystales</taxon>
        <taxon>Nannocystaceae</taxon>
        <taxon>Plesiocystis</taxon>
    </lineage>
</organism>
<sequence>MALRCSPRLLSLLTLAGLASLSLACAVEDTPADESGETGDDADEGTDTDTDEGADEGGECSLECTATPATHESFPGCPGPDCAIAVDVQIECGGCGGFTTSGGISVAGRDGQATLVELWTEGVLMLEVEGEAVERLDVAPVFSVTEIAQDSTGAVHLVTHDGYDATYAYPDGEGYATELAIVDEDIREIFGIELDLEDRPHIYYEFHAGPNSDPQHETVRTGPGEWTSSSVTVDNTWSHHDFGLDRGGDLVRYYQSHIETEGHLMAEVAGQEVDLGMVAADYGDVTFLPLPLAKPAPAAGGALVTVVARQGDGLHLRGLAGDGVSTFDVTIPDSAAPVRDCPDHHYVAPGESCSEACHEQSAGLEYEAFDVAETSDGRLWVAWVETQYDRQYTYTLDCSENGLPDCDCYPSINSDESTARIHLAEADVETGTVGEAMTIDADAIMPMEAVQFWPGDRSFDLSAFGTTLTLGTREQTEGFESDSLHARLIHLDTAKL</sequence>
<evidence type="ECO:0000256" key="2">
    <source>
        <dbReference type="SAM" id="SignalP"/>
    </source>
</evidence>
<evidence type="ECO:0000313" key="4">
    <source>
        <dbReference type="Proteomes" id="UP000005801"/>
    </source>
</evidence>
<name>A6G2F2_9BACT</name>
<evidence type="ECO:0008006" key="5">
    <source>
        <dbReference type="Google" id="ProtNLM"/>
    </source>
</evidence>
<reference evidence="3 4" key="1">
    <citation type="submission" date="2007-06" db="EMBL/GenBank/DDBJ databases">
        <authorList>
            <person name="Shimkets L."/>
            <person name="Ferriera S."/>
            <person name="Johnson J."/>
            <person name="Kravitz S."/>
            <person name="Beeson K."/>
            <person name="Sutton G."/>
            <person name="Rogers Y.-H."/>
            <person name="Friedman R."/>
            <person name="Frazier M."/>
            <person name="Venter J.C."/>
        </authorList>
    </citation>
    <scope>NUCLEOTIDE SEQUENCE [LARGE SCALE GENOMIC DNA]</scope>
    <source>
        <strain evidence="3 4">SIR-1</strain>
    </source>
</reference>
<dbReference type="PROSITE" id="PS51257">
    <property type="entry name" value="PROKAR_LIPOPROTEIN"/>
    <property type="match status" value="1"/>
</dbReference>
<dbReference type="Proteomes" id="UP000005801">
    <property type="component" value="Unassembled WGS sequence"/>
</dbReference>
<dbReference type="STRING" id="391625.PPSIR1_22646"/>
<proteinExistence type="predicted"/>
<feature type="signal peptide" evidence="2">
    <location>
        <begin position="1"/>
        <end position="26"/>
    </location>
</feature>
<comment type="caution">
    <text evidence="3">The sequence shown here is derived from an EMBL/GenBank/DDBJ whole genome shotgun (WGS) entry which is preliminary data.</text>
</comment>
<dbReference type="AlphaFoldDB" id="A6G2F2"/>
<feature type="region of interest" description="Disordered" evidence="1">
    <location>
        <begin position="29"/>
        <end position="58"/>
    </location>
</feature>
<keyword evidence="2" id="KW-0732">Signal</keyword>
<protein>
    <recommendedName>
        <fullName evidence="5">Lipoprotein</fullName>
    </recommendedName>
</protein>
<dbReference type="eggNOG" id="ENOG50306AU">
    <property type="taxonomic scope" value="Bacteria"/>
</dbReference>
<accession>A6G2F2</accession>
<dbReference type="EMBL" id="ABCS01000015">
    <property type="protein sequence ID" value="EDM79889.1"/>
    <property type="molecule type" value="Genomic_DNA"/>
</dbReference>